<comment type="subcellular location">
    <subcellularLocation>
        <location evidence="1">Nucleus</location>
    </subcellularLocation>
</comment>
<dbReference type="OrthoDB" id="601405at2759"/>
<comment type="caution">
    <text evidence="4">The sequence shown here is derived from an EMBL/GenBank/DDBJ whole genome shotgun (WGS) entry which is preliminary data.</text>
</comment>
<dbReference type="InterPro" id="IPR003958">
    <property type="entry name" value="CBFA_NFYB_domain"/>
</dbReference>
<reference evidence="4 5" key="1">
    <citation type="journal article" date="2017" name="Environ. Microbiol.">
        <title>Decay of the glycolytic pathway and adaptation to intranuclear parasitism within Enterocytozoonidae microsporidia.</title>
        <authorList>
            <person name="Wiredu Boakye D."/>
            <person name="Jaroenlak P."/>
            <person name="Prachumwat A."/>
            <person name="Williams T.A."/>
            <person name="Bateman K.S."/>
            <person name="Itsathitphaisarn O."/>
            <person name="Sritunyalucksana K."/>
            <person name="Paszkiewicz K.H."/>
            <person name="Moore K.A."/>
            <person name="Stentiford G.D."/>
            <person name="Williams B.A."/>
        </authorList>
    </citation>
    <scope>NUCLEOTIDE SEQUENCE [LARGE SCALE GENOMIC DNA]</scope>
    <source>
        <strain evidence="4 5">TH1</strain>
    </source>
</reference>
<dbReference type="PANTHER" id="PTHR46138">
    <property type="entry name" value="PROTEIN DR1"/>
    <property type="match status" value="1"/>
</dbReference>
<dbReference type="GO" id="GO:0017054">
    <property type="term" value="C:negative cofactor 2 complex"/>
    <property type="evidence" value="ECO:0007669"/>
    <property type="project" value="InterPro"/>
</dbReference>
<evidence type="ECO:0000313" key="5">
    <source>
        <dbReference type="Proteomes" id="UP000192758"/>
    </source>
</evidence>
<evidence type="ECO:0000259" key="3">
    <source>
        <dbReference type="Pfam" id="PF00808"/>
    </source>
</evidence>
<dbReference type="GO" id="GO:0016251">
    <property type="term" value="F:RNA polymerase II general transcription initiation factor activity"/>
    <property type="evidence" value="ECO:0007669"/>
    <property type="project" value="TreeGrafter"/>
</dbReference>
<keyword evidence="5" id="KW-1185">Reference proteome</keyword>
<dbReference type="GO" id="GO:0046982">
    <property type="term" value="F:protein heterodimerization activity"/>
    <property type="evidence" value="ECO:0007669"/>
    <property type="project" value="InterPro"/>
</dbReference>
<proteinExistence type="predicted"/>
<dbReference type="CDD" id="cd22905">
    <property type="entry name" value="HFD_Dr1"/>
    <property type="match status" value="1"/>
</dbReference>
<gene>
    <name evidence="4" type="primary">DR1</name>
    <name evidence="4" type="ORF">EHP00_326</name>
</gene>
<dbReference type="Gene3D" id="1.10.20.10">
    <property type="entry name" value="Histone, subunit A"/>
    <property type="match status" value="1"/>
</dbReference>
<dbReference type="EMBL" id="MNPJ01000014">
    <property type="protein sequence ID" value="OQS55080.1"/>
    <property type="molecule type" value="Genomic_DNA"/>
</dbReference>
<dbReference type="SUPFAM" id="SSF47113">
    <property type="entry name" value="Histone-fold"/>
    <property type="match status" value="1"/>
</dbReference>
<accession>A0A1W0E751</accession>
<evidence type="ECO:0000256" key="1">
    <source>
        <dbReference type="ARBA" id="ARBA00004123"/>
    </source>
</evidence>
<feature type="domain" description="Transcription factor CBF/NF-Y/archaeal histone" evidence="3">
    <location>
        <begin position="12"/>
        <end position="74"/>
    </location>
</feature>
<dbReference type="PANTHER" id="PTHR46138:SF1">
    <property type="entry name" value="PROTEIN DR1"/>
    <property type="match status" value="1"/>
</dbReference>
<dbReference type="InterPro" id="IPR009072">
    <property type="entry name" value="Histone-fold"/>
</dbReference>
<evidence type="ECO:0000256" key="2">
    <source>
        <dbReference type="ARBA" id="ARBA00023242"/>
    </source>
</evidence>
<dbReference type="InterPro" id="IPR042225">
    <property type="entry name" value="Ncb2"/>
</dbReference>
<organism evidence="4 5">
    <name type="scientific">Ecytonucleospora hepatopenaei</name>
    <dbReference type="NCBI Taxonomy" id="646526"/>
    <lineage>
        <taxon>Eukaryota</taxon>
        <taxon>Fungi</taxon>
        <taxon>Fungi incertae sedis</taxon>
        <taxon>Microsporidia</taxon>
        <taxon>Enterocytozoonidae</taxon>
        <taxon>Ecytonucleospora</taxon>
    </lineage>
</organism>
<keyword evidence="2" id="KW-0539">Nucleus</keyword>
<dbReference type="GO" id="GO:0051123">
    <property type="term" value="P:RNA polymerase II preinitiation complex assembly"/>
    <property type="evidence" value="ECO:0007669"/>
    <property type="project" value="TreeGrafter"/>
</dbReference>
<dbReference type="STRING" id="646526.A0A1W0E751"/>
<dbReference type="VEuPathDB" id="MicrosporidiaDB:EHP00_326"/>
<evidence type="ECO:0000313" key="4">
    <source>
        <dbReference type="EMBL" id="OQS55080.1"/>
    </source>
</evidence>
<protein>
    <submittedName>
        <fullName evidence="4">DR1</fullName>
    </submittedName>
</protein>
<dbReference type="Pfam" id="PF00808">
    <property type="entry name" value="CBFD_NFYB_HMF"/>
    <property type="match status" value="1"/>
</dbReference>
<dbReference type="GO" id="GO:0000122">
    <property type="term" value="P:negative regulation of transcription by RNA polymerase II"/>
    <property type="evidence" value="ECO:0007669"/>
    <property type="project" value="InterPro"/>
</dbReference>
<name>A0A1W0E751_9MICR</name>
<dbReference type="Proteomes" id="UP000192758">
    <property type="component" value="Unassembled WGS sequence"/>
</dbReference>
<dbReference type="AlphaFoldDB" id="A0A1W0E751"/>
<sequence length="153" mass="17883">MFLEKNKEEDSSLPRATVDKIIQGVNKNYMAKDARECLRMFSKQFLLLLASNANKHCIEEKKKTISIDHVYKAIELFKMNNFYDSVNTAVENYNIYTKHKPSKQDKFKKSGLTMEQLHEEQQKLFAAAKQQQSEVSNIDDMEIIIDDVQEIEE</sequence>
<dbReference type="GO" id="GO:0017025">
    <property type="term" value="F:TBP-class protein binding"/>
    <property type="evidence" value="ECO:0007669"/>
    <property type="project" value="TreeGrafter"/>
</dbReference>